<dbReference type="Gene3D" id="3.40.50.1700">
    <property type="entry name" value="Glycoside hydrolase family 3 C-terminal domain"/>
    <property type="match status" value="1"/>
</dbReference>
<dbReference type="Gene3D" id="2.60.40.10">
    <property type="entry name" value="Immunoglobulins"/>
    <property type="match status" value="1"/>
</dbReference>
<dbReference type="PRINTS" id="PR00133">
    <property type="entry name" value="GLHYDRLASE3"/>
</dbReference>
<feature type="chain" id="PRO_5039677220" evidence="4">
    <location>
        <begin position="23"/>
        <end position="803"/>
    </location>
</feature>
<sequence>MKNKRTMLAALLGLCVVLPQQAQNKSIYHKGWIDFNKNGVKDVYEDPTQPVDERVADLLRQMNVNEKTCQLATLYGYGRVLKDSLPTERWKTEVWKDGIANIDEMLNGVGGKSRRVEQMLYPFSSHAEAINRVQRWFVEETRLGIPVDFSNEGIHGLNHTKATPLPAPIAIGSTWNRELVHQAGTIAGQEARALGYTNVYAPILDVVRDPRWGRTLECYGEDPYLIASLGAEMVKGIQSQGVASTLKHYAVYSVPKGGRDGNCRTDPHVAPRELHQLYLYPFKKVIQDAHPMGVMSSYNDWDGVPVTASYYFLTELLREEYGFDGYVVSDSEAVEYVQTKHRVADTYDEAVRQVLEAGLNVRTHFTKPADFILPIRRLLEQKKISMATIDKRVAEVLRVKFRLGLFDHPYVEDTKASDKVGGVDRNMDFVKQIQQQSLVLLKNEGNLLPLDRQQVRKVLVTGPLADESNFMESRYGPNRLEKVTVLDGLRTYLKGSAEVVYAKGCDIVDKGWPATEILPTPLTDEEKADMAEAVQKAGDCDVIVAVLGEDEYRTGESRSRTSLDLPGRQQQLLEALYATGKPVVLVLINGQPLTINWADKHVPAILETWFPSCQGGTVIAETLFGEHNPGGKLTVTFPKSVGQIELNFPFKPGSHGAQPRSGPNGAGSTRVLGELYPFGYGLSYTTFAYSDLEVTPLEQPTQGDYTIRLKVTNTGKRAGDEVVQLYVRDKVSSVITYDSQLRGFERVSLQPGKTKEVTFRLTPEDLQLLDRNMHWTVEPGEFEFMVGASSQDIRLKQTVRALP</sequence>
<dbReference type="Pfam" id="PF00933">
    <property type="entry name" value="Glyco_hydro_3"/>
    <property type="match status" value="1"/>
</dbReference>
<dbReference type="InterPro" id="IPR044993">
    <property type="entry name" value="BXL"/>
</dbReference>
<evidence type="ECO:0000256" key="1">
    <source>
        <dbReference type="ARBA" id="ARBA00005336"/>
    </source>
</evidence>
<dbReference type="EMBL" id="DXAV01000008">
    <property type="protein sequence ID" value="HIZ90630.1"/>
    <property type="molecule type" value="Genomic_DNA"/>
</dbReference>
<dbReference type="InterPro" id="IPR036962">
    <property type="entry name" value="Glyco_hydro_3_N_sf"/>
</dbReference>
<proteinExistence type="inferred from homology"/>
<dbReference type="InterPro" id="IPR026891">
    <property type="entry name" value="Fn3-like"/>
</dbReference>
<dbReference type="InterPro" id="IPR017853">
    <property type="entry name" value="GH"/>
</dbReference>
<protein>
    <submittedName>
        <fullName evidence="6">Glycoside hydrolase family 3 C-terminal domain-containing protein</fullName>
    </submittedName>
</protein>
<comment type="caution">
    <text evidence="6">The sequence shown here is derived from an EMBL/GenBank/DDBJ whole genome shotgun (WGS) entry which is preliminary data.</text>
</comment>
<dbReference type="AlphaFoldDB" id="A0A9D2GX35"/>
<evidence type="ECO:0000313" key="7">
    <source>
        <dbReference type="Proteomes" id="UP000824108"/>
    </source>
</evidence>
<gene>
    <name evidence="6" type="ORF">H9807_00685</name>
</gene>
<comment type="similarity">
    <text evidence="1">Belongs to the glycosyl hydrolase 3 family.</text>
</comment>
<evidence type="ECO:0000313" key="6">
    <source>
        <dbReference type="EMBL" id="HIZ90630.1"/>
    </source>
</evidence>
<keyword evidence="3 6" id="KW-0378">Hydrolase</keyword>
<dbReference type="InterPro" id="IPR036881">
    <property type="entry name" value="Glyco_hydro_3_C_sf"/>
</dbReference>
<evidence type="ECO:0000259" key="5">
    <source>
        <dbReference type="SMART" id="SM01217"/>
    </source>
</evidence>
<dbReference type="InterPro" id="IPR013783">
    <property type="entry name" value="Ig-like_fold"/>
</dbReference>
<organism evidence="6 7">
    <name type="scientific">Candidatus Bacteroides merdavium</name>
    <dbReference type="NCBI Taxonomy" id="2838472"/>
    <lineage>
        <taxon>Bacteria</taxon>
        <taxon>Pseudomonadati</taxon>
        <taxon>Bacteroidota</taxon>
        <taxon>Bacteroidia</taxon>
        <taxon>Bacteroidales</taxon>
        <taxon>Bacteroidaceae</taxon>
        <taxon>Bacteroides</taxon>
    </lineage>
</organism>
<dbReference type="SUPFAM" id="SSF51445">
    <property type="entry name" value="(Trans)glycosidases"/>
    <property type="match status" value="1"/>
</dbReference>
<feature type="domain" description="Fibronectin type III-like" evidence="5">
    <location>
        <begin position="721"/>
        <end position="790"/>
    </location>
</feature>
<dbReference type="Pfam" id="PF14310">
    <property type="entry name" value="Fn3-like"/>
    <property type="match status" value="1"/>
</dbReference>
<dbReference type="GO" id="GO:0031222">
    <property type="term" value="P:arabinan catabolic process"/>
    <property type="evidence" value="ECO:0007669"/>
    <property type="project" value="TreeGrafter"/>
</dbReference>
<dbReference type="FunFam" id="2.60.40.10:FF:000495">
    <property type="entry name" value="Periplasmic beta-glucosidase"/>
    <property type="match status" value="1"/>
</dbReference>
<dbReference type="GO" id="GO:0046556">
    <property type="term" value="F:alpha-L-arabinofuranosidase activity"/>
    <property type="evidence" value="ECO:0007669"/>
    <property type="project" value="TreeGrafter"/>
</dbReference>
<keyword evidence="2 4" id="KW-0732">Signal</keyword>
<accession>A0A9D2GX35</accession>
<dbReference type="PANTHER" id="PTHR42721:SF3">
    <property type="entry name" value="BETA-D-XYLOSIDASE 5-RELATED"/>
    <property type="match status" value="1"/>
</dbReference>
<dbReference type="PANTHER" id="PTHR42721">
    <property type="entry name" value="SUGAR HYDROLASE-RELATED"/>
    <property type="match status" value="1"/>
</dbReference>
<dbReference type="Proteomes" id="UP000824108">
    <property type="component" value="Unassembled WGS sequence"/>
</dbReference>
<evidence type="ECO:0000256" key="2">
    <source>
        <dbReference type="ARBA" id="ARBA00022729"/>
    </source>
</evidence>
<dbReference type="InterPro" id="IPR001764">
    <property type="entry name" value="Glyco_hydro_3_N"/>
</dbReference>
<name>A0A9D2GX35_9BACE</name>
<dbReference type="GO" id="GO:0009044">
    <property type="term" value="F:xylan 1,4-beta-xylosidase activity"/>
    <property type="evidence" value="ECO:0007669"/>
    <property type="project" value="InterPro"/>
</dbReference>
<feature type="signal peptide" evidence="4">
    <location>
        <begin position="1"/>
        <end position="22"/>
    </location>
</feature>
<dbReference type="GO" id="GO:0045493">
    <property type="term" value="P:xylan catabolic process"/>
    <property type="evidence" value="ECO:0007669"/>
    <property type="project" value="InterPro"/>
</dbReference>
<dbReference type="InterPro" id="IPR002772">
    <property type="entry name" value="Glyco_hydro_3_C"/>
</dbReference>
<dbReference type="SMART" id="SM01217">
    <property type="entry name" value="Fn3_like"/>
    <property type="match status" value="1"/>
</dbReference>
<reference evidence="6" key="1">
    <citation type="journal article" date="2021" name="PeerJ">
        <title>Extensive microbial diversity within the chicken gut microbiome revealed by metagenomics and culture.</title>
        <authorList>
            <person name="Gilroy R."/>
            <person name="Ravi A."/>
            <person name="Getino M."/>
            <person name="Pursley I."/>
            <person name="Horton D.L."/>
            <person name="Alikhan N.F."/>
            <person name="Baker D."/>
            <person name="Gharbi K."/>
            <person name="Hall N."/>
            <person name="Watson M."/>
            <person name="Adriaenssens E.M."/>
            <person name="Foster-Nyarko E."/>
            <person name="Jarju S."/>
            <person name="Secka A."/>
            <person name="Antonio M."/>
            <person name="Oren A."/>
            <person name="Chaudhuri R.R."/>
            <person name="La Ragione R."/>
            <person name="Hildebrand F."/>
            <person name="Pallen M.J."/>
        </authorList>
    </citation>
    <scope>NUCLEOTIDE SEQUENCE</scope>
    <source>
        <strain evidence="6">CHK118-2852</strain>
    </source>
</reference>
<evidence type="ECO:0000256" key="3">
    <source>
        <dbReference type="ARBA" id="ARBA00022801"/>
    </source>
</evidence>
<dbReference type="SUPFAM" id="SSF52279">
    <property type="entry name" value="Beta-D-glucan exohydrolase, C-terminal domain"/>
    <property type="match status" value="1"/>
</dbReference>
<dbReference type="Gene3D" id="3.20.20.300">
    <property type="entry name" value="Glycoside hydrolase, family 3, N-terminal domain"/>
    <property type="match status" value="1"/>
</dbReference>
<evidence type="ECO:0000256" key="4">
    <source>
        <dbReference type="SAM" id="SignalP"/>
    </source>
</evidence>
<dbReference type="GO" id="GO:0008422">
    <property type="term" value="F:beta-glucosidase activity"/>
    <property type="evidence" value="ECO:0007669"/>
    <property type="project" value="UniProtKB-ARBA"/>
</dbReference>
<dbReference type="Pfam" id="PF01915">
    <property type="entry name" value="Glyco_hydro_3_C"/>
    <property type="match status" value="1"/>
</dbReference>
<reference evidence="6" key="2">
    <citation type="submission" date="2021-04" db="EMBL/GenBank/DDBJ databases">
        <authorList>
            <person name="Gilroy R."/>
        </authorList>
    </citation>
    <scope>NUCLEOTIDE SEQUENCE</scope>
    <source>
        <strain evidence="6">CHK118-2852</strain>
    </source>
</reference>